<keyword evidence="4" id="KW-0788">Thiol protease</keyword>
<dbReference type="Gene3D" id="3.90.1720.10">
    <property type="entry name" value="endopeptidase domain like (from Nostoc punctiforme)"/>
    <property type="match status" value="1"/>
</dbReference>
<keyword evidence="5" id="KW-0812">Transmembrane</keyword>
<keyword evidence="3" id="KW-0378">Hydrolase</keyword>
<dbReference type="InterPro" id="IPR038765">
    <property type="entry name" value="Papain-like_cys_pep_sf"/>
</dbReference>
<dbReference type="InterPro" id="IPR000064">
    <property type="entry name" value="NLP_P60_dom"/>
</dbReference>
<evidence type="ECO:0000256" key="1">
    <source>
        <dbReference type="ARBA" id="ARBA00007074"/>
    </source>
</evidence>
<keyword evidence="5" id="KW-1133">Transmembrane helix</keyword>
<dbReference type="InterPro" id="IPR023346">
    <property type="entry name" value="Lysozyme-like_dom_sf"/>
</dbReference>
<dbReference type="Gene3D" id="1.10.530.10">
    <property type="match status" value="1"/>
</dbReference>
<evidence type="ECO:0000259" key="6">
    <source>
        <dbReference type="PROSITE" id="PS51935"/>
    </source>
</evidence>
<comment type="caution">
    <text evidence="7">The sequence shown here is derived from an EMBL/GenBank/DDBJ whole genome shotgun (WGS) entry which is preliminary data.</text>
</comment>
<dbReference type="PROSITE" id="PS51935">
    <property type="entry name" value="NLPC_P60"/>
    <property type="match status" value="1"/>
</dbReference>
<dbReference type="InterPro" id="IPR051794">
    <property type="entry name" value="PG_Endopeptidase_C40"/>
</dbReference>
<evidence type="ECO:0000313" key="7">
    <source>
        <dbReference type="EMBL" id="GAA2949188.1"/>
    </source>
</evidence>
<dbReference type="Proteomes" id="UP001501423">
    <property type="component" value="Unassembled WGS sequence"/>
</dbReference>
<dbReference type="PANTHER" id="PTHR47359:SF3">
    <property type="entry name" value="NLP_P60 DOMAIN-CONTAINING PROTEIN-RELATED"/>
    <property type="match status" value="1"/>
</dbReference>
<evidence type="ECO:0000256" key="5">
    <source>
        <dbReference type="SAM" id="Phobius"/>
    </source>
</evidence>
<keyword evidence="8" id="KW-1185">Reference proteome</keyword>
<keyword evidence="5" id="KW-0472">Membrane</keyword>
<dbReference type="SUPFAM" id="SSF54001">
    <property type="entry name" value="Cysteine proteinases"/>
    <property type="match status" value="1"/>
</dbReference>
<dbReference type="EMBL" id="BAAAVA010000104">
    <property type="protein sequence ID" value="GAA2949188.1"/>
    <property type="molecule type" value="Genomic_DNA"/>
</dbReference>
<dbReference type="InterPro" id="IPR008258">
    <property type="entry name" value="Transglycosylase_SLT_dom_1"/>
</dbReference>
<feature type="transmembrane region" description="Helical" evidence="5">
    <location>
        <begin position="26"/>
        <end position="52"/>
    </location>
</feature>
<dbReference type="CDD" id="cd00254">
    <property type="entry name" value="LT-like"/>
    <property type="match status" value="1"/>
</dbReference>
<organism evidence="7 8">
    <name type="scientific">Streptomyces erythrogriseus</name>
    <dbReference type="NCBI Taxonomy" id="284027"/>
    <lineage>
        <taxon>Bacteria</taxon>
        <taxon>Bacillati</taxon>
        <taxon>Actinomycetota</taxon>
        <taxon>Actinomycetes</taxon>
        <taxon>Kitasatosporales</taxon>
        <taxon>Streptomycetaceae</taxon>
        <taxon>Streptomyces</taxon>
        <taxon>Streptomyces griseoincarnatus group</taxon>
    </lineage>
</organism>
<sequence>MGRRASTLSGGGGLPDGEGWLTVRKVWVGATVAVGSALAVVMLLVVGVYVVAGNLVNGVGGGAAKTLAKGSVPAAYQQLVSRWGNLCPAINPALLAAQLYQESGFNPRAQSHAAAQGIAQFIPGTWAAHGIDGDGDGDRDVWDPADAIPSAATYDCTLASYVKDVGGDLTENMLASYNAGAYAVIKYGGVPPYKETQNYVKRIRALEESFAAPVGRVDPSWQAAGAIAFAQKKLGTPYLWGGNGTADQGGRFDCSGLTKAAYESVGITLPRVANDQYNAGPHPDRDELLPGDLVFFSDDLTDSRAIRHVGIYVGGGYMIDAPRTGAVIRFDPIDTPDYFGATRVTEDGAKALPTTV</sequence>
<name>A0ABN3XF12_9ACTN</name>
<keyword evidence="2" id="KW-0645">Protease</keyword>
<reference evidence="7 8" key="1">
    <citation type="journal article" date="2019" name="Int. J. Syst. Evol. Microbiol.">
        <title>The Global Catalogue of Microorganisms (GCM) 10K type strain sequencing project: providing services to taxonomists for standard genome sequencing and annotation.</title>
        <authorList>
            <consortium name="The Broad Institute Genomics Platform"/>
            <consortium name="The Broad Institute Genome Sequencing Center for Infectious Disease"/>
            <person name="Wu L."/>
            <person name="Ma J."/>
        </authorList>
    </citation>
    <scope>NUCLEOTIDE SEQUENCE [LARGE SCALE GENOMIC DNA]</scope>
    <source>
        <strain evidence="7 8">JCM 9650</strain>
    </source>
</reference>
<dbReference type="Pfam" id="PF00877">
    <property type="entry name" value="NLPC_P60"/>
    <property type="match status" value="1"/>
</dbReference>
<gene>
    <name evidence="7" type="primary">tgdA</name>
    <name evidence="7" type="ORF">GCM10010478_57750</name>
</gene>
<evidence type="ECO:0000256" key="2">
    <source>
        <dbReference type="ARBA" id="ARBA00022670"/>
    </source>
</evidence>
<protein>
    <submittedName>
        <fullName evidence="7">Transglycosylase TgdA</fullName>
    </submittedName>
</protein>
<evidence type="ECO:0000313" key="8">
    <source>
        <dbReference type="Proteomes" id="UP001501423"/>
    </source>
</evidence>
<evidence type="ECO:0000256" key="3">
    <source>
        <dbReference type="ARBA" id="ARBA00022801"/>
    </source>
</evidence>
<feature type="domain" description="NlpC/P60" evidence="6">
    <location>
        <begin position="220"/>
        <end position="351"/>
    </location>
</feature>
<dbReference type="Pfam" id="PF01464">
    <property type="entry name" value="SLT"/>
    <property type="match status" value="1"/>
</dbReference>
<dbReference type="PANTHER" id="PTHR47359">
    <property type="entry name" value="PEPTIDOGLYCAN DL-ENDOPEPTIDASE CWLO"/>
    <property type="match status" value="1"/>
</dbReference>
<evidence type="ECO:0000256" key="4">
    <source>
        <dbReference type="ARBA" id="ARBA00022807"/>
    </source>
</evidence>
<accession>A0ABN3XF12</accession>
<dbReference type="SUPFAM" id="SSF53955">
    <property type="entry name" value="Lysozyme-like"/>
    <property type="match status" value="1"/>
</dbReference>
<comment type="similarity">
    <text evidence="1">Belongs to the peptidase C40 family.</text>
</comment>
<proteinExistence type="inferred from homology"/>